<feature type="compositionally biased region" description="Polar residues" evidence="2">
    <location>
        <begin position="398"/>
        <end position="418"/>
    </location>
</feature>
<evidence type="ECO:0000259" key="3">
    <source>
        <dbReference type="PROSITE" id="PS50020"/>
    </source>
</evidence>
<feature type="region of interest" description="Disordered" evidence="2">
    <location>
        <begin position="331"/>
        <end position="357"/>
    </location>
</feature>
<evidence type="ECO:0000313" key="5">
    <source>
        <dbReference type="Proteomes" id="UP001412067"/>
    </source>
</evidence>
<name>A0ABR2LZ98_9ASPA</name>
<feature type="region of interest" description="Disordered" evidence="2">
    <location>
        <begin position="738"/>
        <end position="799"/>
    </location>
</feature>
<comment type="caution">
    <text evidence="4">The sequence shown here is derived from an EMBL/GenBank/DDBJ whole genome shotgun (WGS) entry which is preliminary data.</text>
</comment>
<reference evidence="4 5" key="1">
    <citation type="journal article" date="2022" name="Nat. Plants">
        <title>Genomes of leafy and leafless Platanthera orchids illuminate the evolution of mycoheterotrophy.</title>
        <authorList>
            <person name="Li M.H."/>
            <person name="Liu K.W."/>
            <person name="Li Z."/>
            <person name="Lu H.C."/>
            <person name="Ye Q.L."/>
            <person name="Zhang D."/>
            <person name="Wang J.Y."/>
            <person name="Li Y.F."/>
            <person name="Zhong Z.M."/>
            <person name="Liu X."/>
            <person name="Yu X."/>
            <person name="Liu D.K."/>
            <person name="Tu X.D."/>
            <person name="Liu B."/>
            <person name="Hao Y."/>
            <person name="Liao X.Y."/>
            <person name="Jiang Y.T."/>
            <person name="Sun W.H."/>
            <person name="Chen J."/>
            <person name="Chen Y.Q."/>
            <person name="Ai Y."/>
            <person name="Zhai J.W."/>
            <person name="Wu S.S."/>
            <person name="Zhou Z."/>
            <person name="Hsiao Y.Y."/>
            <person name="Wu W.L."/>
            <person name="Chen Y.Y."/>
            <person name="Lin Y.F."/>
            <person name="Hsu J.L."/>
            <person name="Li C.Y."/>
            <person name="Wang Z.W."/>
            <person name="Zhao X."/>
            <person name="Zhong W.Y."/>
            <person name="Ma X.K."/>
            <person name="Ma L."/>
            <person name="Huang J."/>
            <person name="Chen G.Z."/>
            <person name="Huang M.Z."/>
            <person name="Huang L."/>
            <person name="Peng D.H."/>
            <person name="Luo Y.B."/>
            <person name="Zou S.Q."/>
            <person name="Chen S.P."/>
            <person name="Lan S."/>
            <person name="Tsai W.C."/>
            <person name="Van de Peer Y."/>
            <person name="Liu Z.J."/>
        </authorList>
    </citation>
    <scope>NUCLEOTIDE SEQUENCE [LARGE SCALE GENOMIC DNA]</scope>
    <source>
        <strain evidence="4">Lor288</strain>
    </source>
</reference>
<feature type="region of interest" description="Disordered" evidence="2">
    <location>
        <begin position="136"/>
        <end position="215"/>
    </location>
</feature>
<feature type="region of interest" description="Disordered" evidence="2">
    <location>
        <begin position="398"/>
        <end position="442"/>
    </location>
</feature>
<dbReference type="Proteomes" id="UP001412067">
    <property type="component" value="Unassembled WGS sequence"/>
</dbReference>
<dbReference type="InterPro" id="IPR045148">
    <property type="entry name" value="TCRG1-like"/>
</dbReference>
<feature type="compositionally biased region" description="Polar residues" evidence="2">
    <location>
        <begin position="196"/>
        <end position="213"/>
    </location>
</feature>
<feature type="compositionally biased region" description="Pro residues" evidence="2">
    <location>
        <begin position="79"/>
        <end position="90"/>
    </location>
</feature>
<evidence type="ECO:0000313" key="4">
    <source>
        <dbReference type="EMBL" id="KAK8955553.1"/>
    </source>
</evidence>
<dbReference type="CDD" id="cd00201">
    <property type="entry name" value="WW"/>
    <property type="match status" value="1"/>
</dbReference>
<evidence type="ECO:0000256" key="2">
    <source>
        <dbReference type="SAM" id="MobiDB-lite"/>
    </source>
</evidence>
<dbReference type="InterPro" id="IPR036020">
    <property type="entry name" value="WW_dom_sf"/>
</dbReference>
<sequence>MSKSVKRRQRKKLEIMMFGEELEDGELTLLNCLENRIERDLSVFVRFHPAPTLIPCYFSHDGSPGSVFPAAVCLAGAPPTPPSPPAPSSPPTKQSAEVTSLVLRLSHHRKPPKKPSQPPFLLPEATSTVVEVQASASLPQSQTVESPIGGSAQDSPASSPHFLASSVEGPGSNGTVPVSGPPNLSSGPAEAVIVSPPTSSPAQKATHGTSSDSLQDHVRAKFVTSHGYVVPPPSFSYSVFPRVNSASGIHQQISSAPALKLTPSISPAALQPPVPGQPLGSRPSFSYNVVPLPNAPVPGQQFQLTTVTNQKQLVIGSSAPPRPLAATCLQPPASRQPIRPTVSSSATLPQHLPQNFPPPMQLPVPPPKGQLSPSTNFSFGGVSRPPLTIVASVKTYPSSTCTSDTMPVDAATTSTPTGEDSKLPHDMHTSSTSGSTISPISNSSNMLPPTGLLITGRPPIVGVTAINNPPEASNPTALHLTNTSSSLTTMRPIQNNQTFTTSNQSVFTNSTVKNVRPLIYPHFPSVSVLTPPLHAHWLPPPQTSGLQCPPMSQYPAVLPGPFPFPVRGMPPPSLCSPDVRPPGVSPEVRCEIVPASTTEPSFPVSKSGAGSPPPDAVIKKEVNDLQEDGNRIEELEAWTVHKTEAGVLYYYNTISGESTYERPVKFKGERHMPPLKPVIKNCMLDISHRARSTHATADSFESLSDTTLLFSVVDLVGFEHHVIGFAIPLHPAPFDPITCSPDPSSAIPSGDRPQPTPLASISDRHDSHSGVTLAPPSTIMLNSLSPASTPTTLDPCNLS</sequence>
<dbReference type="Gene3D" id="2.20.70.10">
    <property type="match status" value="1"/>
</dbReference>
<protein>
    <submittedName>
        <fullName evidence="4">Pre-mRNA-processing protein 40C</fullName>
    </submittedName>
</protein>
<organism evidence="4 5">
    <name type="scientific">Platanthera guangdongensis</name>
    <dbReference type="NCBI Taxonomy" id="2320717"/>
    <lineage>
        <taxon>Eukaryota</taxon>
        <taxon>Viridiplantae</taxon>
        <taxon>Streptophyta</taxon>
        <taxon>Embryophyta</taxon>
        <taxon>Tracheophyta</taxon>
        <taxon>Spermatophyta</taxon>
        <taxon>Magnoliopsida</taxon>
        <taxon>Liliopsida</taxon>
        <taxon>Asparagales</taxon>
        <taxon>Orchidaceae</taxon>
        <taxon>Orchidoideae</taxon>
        <taxon>Orchideae</taxon>
        <taxon>Orchidinae</taxon>
        <taxon>Platanthera</taxon>
    </lineage>
</organism>
<accession>A0ABR2LZ98</accession>
<feature type="region of interest" description="Disordered" evidence="2">
    <location>
        <begin position="79"/>
        <end position="99"/>
    </location>
</feature>
<dbReference type="PROSITE" id="PS01159">
    <property type="entry name" value="WW_DOMAIN_1"/>
    <property type="match status" value="1"/>
</dbReference>
<keyword evidence="1" id="KW-0677">Repeat</keyword>
<keyword evidence="5" id="KW-1185">Reference proteome</keyword>
<proteinExistence type="predicted"/>
<dbReference type="PROSITE" id="PS50020">
    <property type="entry name" value="WW_DOMAIN_2"/>
    <property type="match status" value="1"/>
</dbReference>
<feature type="domain" description="WW" evidence="3">
    <location>
        <begin position="638"/>
        <end position="665"/>
    </location>
</feature>
<feature type="compositionally biased region" description="Basic and acidic residues" evidence="2">
    <location>
        <begin position="419"/>
        <end position="428"/>
    </location>
</feature>
<dbReference type="Pfam" id="PF00397">
    <property type="entry name" value="WW"/>
    <property type="match status" value="1"/>
</dbReference>
<dbReference type="InterPro" id="IPR001202">
    <property type="entry name" value="WW_dom"/>
</dbReference>
<dbReference type="EMBL" id="JBBWWR010000013">
    <property type="protein sequence ID" value="KAK8955553.1"/>
    <property type="molecule type" value="Genomic_DNA"/>
</dbReference>
<feature type="compositionally biased region" description="Polar residues" evidence="2">
    <location>
        <begin position="136"/>
        <end position="145"/>
    </location>
</feature>
<dbReference type="PANTHER" id="PTHR15377">
    <property type="entry name" value="TRANSCRIPTION ELONGATION REGULATOR 1"/>
    <property type="match status" value="1"/>
</dbReference>
<dbReference type="PANTHER" id="PTHR15377:SF3">
    <property type="entry name" value="WW DOMAIN-CONTAINING PROTEIN"/>
    <property type="match status" value="1"/>
</dbReference>
<dbReference type="SMART" id="SM00456">
    <property type="entry name" value="WW"/>
    <property type="match status" value="1"/>
</dbReference>
<dbReference type="SUPFAM" id="SSF51045">
    <property type="entry name" value="WW domain"/>
    <property type="match status" value="1"/>
</dbReference>
<feature type="compositionally biased region" description="Polar residues" evidence="2">
    <location>
        <begin position="779"/>
        <end position="799"/>
    </location>
</feature>
<gene>
    <name evidence="4" type="primary">MED35C</name>
    <name evidence="4" type="ORF">KSP40_PGU020951</name>
</gene>
<evidence type="ECO:0000256" key="1">
    <source>
        <dbReference type="ARBA" id="ARBA00022737"/>
    </source>
</evidence>
<feature type="compositionally biased region" description="Low complexity" evidence="2">
    <location>
        <begin position="429"/>
        <end position="442"/>
    </location>
</feature>